<comment type="caution">
    <text evidence="2">The sequence shown here is derived from an EMBL/GenBank/DDBJ whole genome shotgun (WGS) entry which is preliminary data.</text>
</comment>
<name>A0ABD2PXG9_9PLAT</name>
<protein>
    <recommendedName>
        <fullName evidence="1">Trs120/TRAPPC9 N-terminal domain-containing protein</fullName>
    </recommendedName>
</protein>
<dbReference type="AlphaFoldDB" id="A0ABD2PXG9"/>
<sequence length="374" mass="42689">MLVCNILELINSDNPDSYQLPETEIKYLFRGTCYKKHTSQYSNVKCLLAPSESSPLVWGGDIQEYQQDNQEADRRSRSMLGRWQKRDGDLCFLKRDFKGALQNYETALQYFRESRDKLWLAGTLETVFSMMILIKEENSDSLHVLENGVSPNMTSLNKTLYSYQELPRLIEETMDLYDQIKPISANIVILVEAYLRAIRCSMMIKQNALAKQLTDRLWQAHVRSFTIPSPGRYLGFVQLVNFYADLACPHMMAKAAYSALESRSDLLDLVEQSRNPFFNGFNSEIDGISPMLLADASSLVPLVHATEVCLEPCIIMAMAGLRFSIHREIYVYNSDGSLALPVIPPVFQLTKQRRKCTVADPLLDDDEMNNIGYL</sequence>
<dbReference type="InterPro" id="IPR058563">
    <property type="entry name" value="Trs120_TRAPPC9_N"/>
</dbReference>
<accession>A0ABD2PXG9</accession>
<gene>
    <name evidence="2" type="ORF">Ciccas_009294</name>
</gene>
<dbReference type="Proteomes" id="UP001626550">
    <property type="component" value="Unassembled WGS sequence"/>
</dbReference>
<evidence type="ECO:0000313" key="3">
    <source>
        <dbReference type="Proteomes" id="UP001626550"/>
    </source>
</evidence>
<keyword evidence="3" id="KW-1185">Reference proteome</keyword>
<reference evidence="2 3" key="1">
    <citation type="submission" date="2024-11" db="EMBL/GenBank/DDBJ databases">
        <title>Adaptive evolution of stress response genes in parasites aligns with host niche diversity.</title>
        <authorList>
            <person name="Hahn C."/>
            <person name="Resl P."/>
        </authorList>
    </citation>
    <scope>NUCLEOTIDE SEQUENCE [LARGE SCALE GENOMIC DNA]</scope>
    <source>
        <strain evidence="2">EGGRZ-B1_66</strain>
        <tissue evidence="2">Body</tissue>
    </source>
</reference>
<dbReference type="Pfam" id="PF08626">
    <property type="entry name" value="TRAPPC9-Trs120"/>
    <property type="match status" value="1"/>
</dbReference>
<organism evidence="2 3">
    <name type="scientific">Cichlidogyrus casuarinus</name>
    <dbReference type="NCBI Taxonomy" id="1844966"/>
    <lineage>
        <taxon>Eukaryota</taxon>
        <taxon>Metazoa</taxon>
        <taxon>Spiralia</taxon>
        <taxon>Lophotrochozoa</taxon>
        <taxon>Platyhelminthes</taxon>
        <taxon>Monogenea</taxon>
        <taxon>Monopisthocotylea</taxon>
        <taxon>Dactylogyridea</taxon>
        <taxon>Ancyrocephalidae</taxon>
        <taxon>Cichlidogyrus</taxon>
    </lineage>
</organism>
<proteinExistence type="predicted"/>
<feature type="domain" description="Trs120/TRAPPC9 N-terminal" evidence="1">
    <location>
        <begin position="68"/>
        <end position="135"/>
    </location>
</feature>
<evidence type="ECO:0000259" key="1">
    <source>
        <dbReference type="Pfam" id="PF08626"/>
    </source>
</evidence>
<evidence type="ECO:0000313" key="2">
    <source>
        <dbReference type="EMBL" id="KAL3312119.1"/>
    </source>
</evidence>
<dbReference type="EMBL" id="JBJKFK010001848">
    <property type="protein sequence ID" value="KAL3312119.1"/>
    <property type="molecule type" value="Genomic_DNA"/>
</dbReference>